<keyword evidence="4" id="KW-1185">Reference proteome</keyword>
<dbReference type="Pfam" id="PF04519">
    <property type="entry name" value="Bactofilin"/>
    <property type="match status" value="1"/>
</dbReference>
<dbReference type="Proteomes" id="UP000671845">
    <property type="component" value="Chromosome"/>
</dbReference>
<reference evidence="3 4" key="1">
    <citation type="journal article" date="2021" name="Front. Microbiol.">
        <title>Aerobic Denitrification and Heterotrophic Sulfur Oxidation in the Genus Halomonas Revealed by Six Novel Species Characterizations and Genome-Based Analysis.</title>
        <authorList>
            <person name="Wang L."/>
            <person name="Shao Z."/>
        </authorList>
    </citation>
    <scope>NUCLEOTIDE SEQUENCE [LARGE SCALE GENOMIC DNA]</scope>
    <source>
        <strain evidence="3 4">MCCC 1A13718</strain>
    </source>
</reference>
<comment type="similarity">
    <text evidence="1">Belongs to the bactofilin family.</text>
</comment>
<name>A0ABX7WC52_9GAMM</name>
<feature type="region of interest" description="Disordered" evidence="2">
    <location>
        <begin position="1"/>
        <end position="37"/>
    </location>
</feature>
<dbReference type="PANTHER" id="PTHR35024">
    <property type="entry name" value="HYPOTHETICAL CYTOSOLIC PROTEIN"/>
    <property type="match status" value="1"/>
</dbReference>
<dbReference type="EMBL" id="CP053383">
    <property type="protein sequence ID" value="QTP57983.1"/>
    <property type="molecule type" value="Genomic_DNA"/>
</dbReference>
<organism evidence="3 4">
    <name type="scientific">Halomonas sulfidivorans</name>
    <dbReference type="NCBI Taxonomy" id="2733488"/>
    <lineage>
        <taxon>Bacteria</taxon>
        <taxon>Pseudomonadati</taxon>
        <taxon>Pseudomonadota</taxon>
        <taxon>Gammaproteobacteria</taxon>
        <taxon>Oceanospirillales</taxon>
        <taxon>Halomonadaceae</taxon>
        <taxon>Halomonas</taxon>
    </lineage>
</organism>
<feature type="compositionally biased region" description="Basic and acidic residues" evidence="2">
    <location>
        <begin position="21"/>
        <end position="34"/>
    </location>
</feature>
<proteinExistence type="inferred from homology"/>
<dbReference type="InterPro" id="IPR007607">
    <property type="entry name" value="BacA/B"/>
</dbReference>
<accession>A0ABX7WC52</accession>
<gene>
    <name evidence="3" type="ORF">HNO53_04115</name>
</gene>
<dbReference type="RefSeq" id="WP_209476489.1">
    <property type="nucleotide sequence ID" value="NZ_CP053383.1"/>
</dbReference>
<dbReference type="PANTHER" id="PTHR35024:SF4">
    <property type="entry name" value="POLYMER-FORMING CYTOSKELETAL PROTEIN"/>
    <property type="match status" value="1"/>
</dbReference>
<evidence type="ECO:0000256" key="1">
    <source>
        <dbReference type="ARBA" id="ARBA00044755"/>
    </source>
</evidence>
<feature type="region of interest" description="Disordered" evidence="2">
    <location>
        <begin position="157"/>
        <end position="194"/>
    </location>
</feature>
<evidence type="ECO:0000313" key="4">
    <source>
        <dbReference type="Proteomes" id="UP000671845"/>
    </source>
</evidence>
<feature type="compositionally biased region" description="Basic and acidic residues" evidence="2">
    <location>
        <begin position="173"/>
        <end position="194"/>
    </location>
</feature>
<sequence>MFHKAKHRQSATATSSIVADDSDRPPTPRQERAATRSSVSVIGSHTCICGDIDAGEDLTIEGHVEGTIACKQHTVTLGHGGRILGDVYAHTLHVAGEVEGNLVALHRATVHKGANVRGTIVTPCLMLEDGSTFHGGIDMDPENALLKEAFGEPVAGAQAPFASFEVGDTAGDETDKPHAEPEPEGDTRQIENSS</sequence>
<protein>
    <submittedName>
        <fullName evidence="3">Polymer-forming cytoskeletal protein</fullName>
    </submittedName>
</protein>
<evidence type="ECO:0000313" key="3">
    <source>
        <dbReference type="EMBL" id="QTP57983.1"/>
    </source>
</evidence>
<evidence type="ECO:0000256" key="2">
    <source>
        <dbReference type="SAM" id="MobiDB-lite"/>
    </source>
</evidence>